<comment type="caution">
    <text evidence="7">The sequence shown here is derived from an EMBL/GenBank/DDBJ whole genome shotgun (WGS) entry which is preliminary data.</text>
</comment>
<sequence>MASSKVMASTSPPNPDLPRQTSPTSSSLHSIADQTRNFGSMSMEEILKNIYSDPDSFVVENNGVGGGDAVADSGDAGGGMRNGSGDGNKTVDEVWREIVIGDGNGGQEPEMTLEDFLTKAGAVGEEDVRVPVATIGPLPPVLPPTAAFGVDESMNSMVGVEAAGQFSPSVCMRNVSTGGGYGVEFGNGMVAVGRRGGGNGRGKRRAALEDVVLDKATQQKQRRMIKNRESAARSRERKQAYTVELETLVTRLEEENATLLREEAEQSRKRYKQLMENLIPVVEGKRPPRILRRVRSMNF</sequence>
<feature type="compositionally biased region" description="Gly residues" evidence="5">
    <location>
        <begin position="75"/>
        <end position="86"/>
    </location>
</feature>
<dbReference type="GO" id="GO:0045893">
    <property type="term" value="P:positive regulation of DNA-templated transcription"/>
    <property type="evidence" value="ECO:0007669"/>
    <property type="project" value="InterPro"/>
</dbReference>
<feature type="region of interest" description="Disordered" evidence="5">
    <location>
        <begin position="68"/>
        <end position="89"/>
    </location>
</feature>
<name>A0A8S0PEI2_OLEEU</name>
<dbReference type="GO" id="GO:0005634">
    <property type="term" value="C:nucleus"/>
    <property type="evidence" value="ECO:0007669"/>
    <property type="project" value="UniProtKB-SubCell"/>
</dbReference>
<accession>A0A8S0PEI2</accession>
<evidence type="ECO:0000256" key="1">
    <source>
        <dbReference type="ARBA" id="ARBA00004123"/>
    </source>
</evidence>
<dbReference type="GO" id="GO:0003700">
    <property type="term" value="F:DNA-binding transcription factor activity"/>
    <property type="evidence" value="ECO:0007669"/>
    <property type="project" value="InterPro"/>
</dbReference>
<dbReference type="EMBL" id="CACTIH010000015">
    <property type="protein sequence ID" value="CAA2934472.1"/>
    <property type="molecule type" value="Genomic_DNA"/>
</dbReference>
<dbReference type="PANTHER" id="PTHR22952">
    <property type="entry name" value="CAMP-RESPONSE ELEMENT BINDING PROTEIN-RELATED"/>
    <property type="match status" value="1"/>
</dbReference>
<dbReference type="AlphaFoldDB" id="A0A8S0PEI2"/>
<evidence type="ECO:0000313" key="8">
    <source>
        <dbReference type="Proteomes" id="UP000594638"/>
    </source>
</evidence>
<dbReference type="Proteomes" id="UP000594638">
    <property type="component" value="Unassembled WGS sequence"/>
</dbReference>
<feature type="compositionally biased region" description="Polar residues" evidence="5">
    <location>
        <begin position="19"/>
        <end position="37"/>
    </location>
</feature>
<dbReference type="Gramene" id="OE9A041303T1">
    <property type="protein sequence ID" value="OE9A041303C1"/>
    <property type="gene ID" value="OE9A041303"/>
</dbReference>
<dbReference type="InterPro" id="IPR043452">
    <property type="entry name" value="BZIP46-like"/>
</dbReference>
<dbReference type="PROSITE" id="PS00036">
    <property type="entry name" value="BZIP_BASIC"/>
    <property type="match status" value="1"/>
</dbReference>
<dbReference type="FunFam" id="1.20.5.170:FF:000036">
    <property type="entry name" value="ABSCISIC ACID-INSENSITIVE 5-like protein 2"/>
    <property type="match status" value="1"/>
</dbReference>
<evidence type="ECO:0000256" key="4">
    <source>
        <dbReference type="SAM" id="Coils"/>
    </source>
</evidence>
<feature type="domain" description="BZIP" evidence="6">
    <location>
        <begin position="217"/>
        <end position="262"/>
    </location>
</feature>
<keyword evidence="4" id="KW-0175">Coiled coil</keyword>
<feature type="region of interest" description="Disordered" evidence="5">
    <location>
        <begin position="1"/>
        <end position="37"/>
    </location>
</feature>
<evidence type="ECO:0000256" key="2">
    <source>
        <dbReference type="ARBA" id="ARBA00023125"/>
    </source>
</evidence>
<protein>
    <submittedName>
        <fullName evidence="7">G-box-binding factor 4-like</fullName>
    </submittedName>
</protein>
<dbReference type="Pfam" id="PF00170">
    <property type="entry name" value="bZIP_1"/>
    <property type="match status" value="1"/>
</dbReference>
<dbReference type="Gene3D" id="1.20.5.170">
    <property type="match status" value="1"/>
</dbReference>
<keyword evidence="3" id="KW-0539">Nucleus</keyword>
<dbReference type="SMART" id="SM00338">
    <property type="entry name" value="BRLZ"/>
    <property type="match status" value="1"/>
</dbReference>
<dbReference type="GO" id="GO:0003677">
    <property type="term" value="F:DNA binding"/>
    <property type="evidence" value="ECO:0007669"/>
    <property type="project" value="UniProtKB-KW"/>
</dbReference>
<evidence type="ECO:0000259" key="6">
    <source>
        <dbReference type="PROSITE" id="PS50217"/>
    </source>
</evidence>
<evidence type="ECO:0000313" key="7">
    <source>
        <dbReference type="EMBL" id="CAA2934472.1"/>
    </source>
</evidence>
<dbReference type="PANTHER" id="PTHR22952:SF392">
    <property type="entry name" value="BZIP TRANSCRIPTION FACTOR 12"/>
    <property type="match status" value="1"/>
</dbReference>
<feature type="compositionally biased region" description="Polar residues" evidence="5">
    <location>
        <begin position="1"/>
        <end position="11"/>
    </location>
</feature>
<reference evidence="7 8" key="1">
    <citation type="submission" date="2019-12" db="EMBL/GenBank/DDBJ databases">
        <authorList>
            <person name="Alioto T."/>
            <person name="Alioto T."/>
            <person name="Gomez Garrido J."/>
        </authorList>
    </citation>
    <scope>NUCLEOTIDE SEQUENCE [LARGE SCALE GENOMIC DNA]</scope>
</reference>
<proteinExistence type="predicted"/>
<keyword evidence="2" id="KW-0238">DNA-binding</keyword>
<gene>
    <name evidence="7" type="ORF">OLEA9_A041303</name>
</gene>
<dbReference type="InterPro" id="IPR004827">
    <property type="entry name" value="bZIP"/>
</dbReference>
<dbReference type="OrthoDB" id="644067at2759"/>
<evidence type="ECO:0000256" key="3">
    <source>
        <dbReference type="ARBA" id="ARBA00023242"/>
    </source>
</evidence>
<dbReference type="PROSITE" id="PS50217">
    <property type="entry name" value="BZIP"/>
    <property type="match status" value="1"/>
</dbReference>
<organism evidence="7 8">
    <name type="scientific">Olea europaea subsp. europaea</name>
    <dbReference type="NCBI Taxonomy" id="158383"/>
    <lineage>
        <taxon>Eukaryota</taxon>
        <taxon>Viridiplantae</taxon>
        <taxon>Streptophyta</taxon>
        <taxon>Embryophyta</taxon>
        <taxon>Tracheophyta</taxon>
        <taxon>Spermatophyta</taxon>
        <taxon>Magnoliopsida</taxon>
        <taxon>eudicotyledons</taxon>
        <taxon>Gunneridae</taxon>
        <taxon>Pentapetalae</taxon>
        <taxon>asterids</taxon>
        <taxon>lamiids</taxon>
        <taxon>Lamiales</taxon>
        <taxon>Oleaceae</taxon>
        <taxon>Oleeae</taxon>
        <taxon>Olea</taxon>
    </lineage>
</organism>
<keyword evidence="8" id="KW-1185">Reference proteome</keyword>
<dbReference type="CDD" id="cd14707">
    <property type="entry name" value="bZIP_plant_BZIP46"/>
    <property type="match status" value="1"/>
</dbReference>
<dbReference type="SUPFAM" id="SSF57959">
    <property type="entry name" value="Leucine zipper domain"/>
    <property type="match status" value="1"/>
</dbReference>
<feature type="coiled-coil region" evidence="4">
    <location>
        <begin position="242"/>
        <end position="277"/>
    </location>
</feature>
<comment type="subcellular location">
    <subcellularLocation>
        <location evidence="1">Nucleus</location>
    </subcellularLocation>
</comment>
<dbReference type="InterPro" id="IPR046347">
    <property type="entry name" value="bZIP_sf"/>
</dbReference>
<evidence type="ECO:0000256" key="5">
    <source>
        <dbReference type="SAM" id="MobiDB-lite"/>
    </source>
</evidence>